<accession>A0ABR2QA04</accession>
<reference evidence="1 2" key="1">
    <citation type="journal article" date="2024" name="G3 (Bethesda)">
        <title>Genome assembly of Hibiscus sabdariffa L. provides insights into metabolisms of medicinal natural products.</title>
        <authorList>
            <person name="Kim T."/>
        </authorList>
    </citation>
    <scope>NUCLEOTIDE SEQUENCE [LARGE SCALE GENOMIC DNA]</scope>
    <source>
        <strain evidence="1">TK-2024</strain>
        <tissue evidence="1">Old leaves</tissue>
    </source>
</reference>
<dbReference type="EMBL" id="JBBPBN010000043">
    <property type="protein sequence ID" value="KAK8997495.1"/>
    <property type="molecule type" value="Genomic_DNA"/>
</dbReference>
<comment type="caution">
    <text evidence="1">The sequence shown here is derived from an EMBL/GenBank/DDBJ whole genome shotgun (WGS) entry which is preliminary data.</text>
</comment>
<proteinExistence type="predicted"/>
<keyword evidence="2" id="KW-1185">Reference proteome</keyword>
<protein>
    <submittedName>
        <fullName evidence="1">Uncharacterized protein</fullName>
    </submittedName>
</protein>
<sequence length="57" mass="6949">MNDLRRKVNDLNIRKQDLELKKGEEIRCRKVVKSEVENWFEKVRSINVEMEKIEMNS</sequence>
<dbReference type="Proteomes" id="UP001396334">
    <property type="component" value="Unassembled WGS sequence"/>
</dbReference>
<evidence type="ECO:0000313" key="1">
    <source>
        <dbReference type="EMBL" id="KAK8997495.1"/>
    </source>
</evidence>
<organism evidence="1 2">
    <name type="scientific">Hibiscus sabdariffa</name>
    <name type="common">roselle</name>
    <dbReference type="NCBI Taxonomy" id="183260"/>
    <lineage>
        <taxon>Eukaryota</taxon>
        <taxon>Viridiplantae</taxon>
        <taxon>Streptophyta</taxon>
        <taxon>Embryophyta</taxon>
        <taxon>Tracheophyta</taxon>
        <taxon>Spermatophyta</taxon>
        <taxon>Magnoliopsida</taxon>
        <taxon>eudicotyledons</taxon>
        <taxon>Gunneridae</taxon>
        <taxon>Pentapetalae</taxon>
        <taxon>rosids</taxon>
        <taxon>malvids</taxon>
        <taxon>Malvales</taxon>
        <taxon>Malvaceae</taxon>
        <taxon>Malvoideae</taxon>
        <taxon>Hibiscus</taxon>
    </lineage>
</organism>
<gene>
    <name evidence="1" type="ORF">V6N11_020971</name>
</gene>
<evidence type="ECO:0000313" key="2">
    <source>
        <dbReference type="Proteomes" id="UP001396334"/>
    </source>
</evidence>
<name>A0ABR2QA04_9ROSI</name>